<keyword evidence="6" id="KW-1185">Reference proteome</keyword>
<proteinExistence type="inferred from homology"/>
<dbReference type="PROSITE" id="PS51649">
    <property type="entry name" value="NPH3"/>
    <property type="match status" value="1"/>
</dbReference>
<dbReference type="SUPFAM" id="SSF54695">
    <property type="entry name" value="POZ domain"/>
    <property type="match status" value="1"/>
</dbReference>
<dbReference type="OrthoDB" id="1699162at2759"/>
<dbReference type="InterPro" id="IPR043454">
    <property type="entry name" value="NPH3/RPT2-like"/>
</dbReference>
<dbReference type="RefSeq" id="XP_021293659.1">
    <property type="nucleotide sequence ID" value="XM_021437984.1"/>
</dbReference>
<dbReference type="Pfam" id="PF03000">
    <property type="entry name" value="NPH3"/>
    <property type="match status" value="1"/>
</dbReference>
<dbReference type="RefSeq" id="XP_021293658.1">
    <property type="nucleotide sequence ID" value="XM_021437983.1"/>
</dbReference>
<dbReference type="RefSeq" id="XP_021293664.1">
    <property type="nucleotide sequence ID" value="XM_021437989.1"/>
</dbReference>
<evidence type="ECO:0000313" key="10">
    <source>
        <dbReference type="RefSeq" id="XP_021293662.1"/>
    </source>
</evidence>
<feature type="domain" description="NPH3" evidence="5">
    <location>
        <begin position="228"/>
        <end position="503"/>
    </location>
</feature>
<dbReference type="PANTHER" id="PTHR32370">
    <property type="entry name" value="OS12G0117600 PROTEIN"/>
    <property type="match status" value="1"/>
</dbReference>
<comment type="pathway">
    <text evidence="1">Protein modification; protein ubiquitination.</text>
</comment>
<dbReference type="RefSeq" id="XP_021293665.1">
    <property type="nucleotide sequence ID" value="XM_021437990.1"/>
</dbReference>
<accession>A0A6J1B4U7</accession>
<evidence type="ECO:0000313" key="7">
    <source>
        <dbReference type="RefSeq" id="XP_021293658.1"/>
    </source>
</evidence>
<dbReference type="GeneID" id="110423692"/>
<evidence type="ECO:0000256" key="1">
    <source>
        <dbReference type="ARBA" id="ARBA00004906"/>
    </source>
</evidence>
<dbReference type="Gene3D" id="3.30.710.10">
    <property type="entry name" value="Potassium Channel Kv1.1, Chain A"/>
    <property type="match status" value="1"/>
</dbReference>
<evidence type="ECO:0000256" key="2">
    <source>
        <dbReference type="ARBA" id="ARBA00022786"/>
    </source>
</evidence>
<evidence type="ECO:0000313" key="11">
    <source>
        <dbReference type="RefSeq" id="XP_021293663.1"/>
    </source>
</evidence>
<dbReference type="Proteomes" id="UP000504621">
    <property type="component" value="Unplaced"/>
</dbReference>
<evidence type="ECO:0000313" key="9">
    <source>
        <dbReference type="RefSeq" id="XP_021293661.1"/>
    </source>
</evidence>
<sequence>MKFMKIGTKPDTFYTEEATRYNKCDCPYFTQLATITSFKSNRVGDWQRRTVISDIPSDLTIRINNICYLLHKFPLVPTCGLLQRLCSDSEDSDIVIIDLHDIPGGEDAFELCAKFCYGITINLSAHNFVPAFCAAKFLRMTESIEKGNFVLKLEAFFNSCILEGWKDSIVTLQTTIKLPEWSENLGIIRRCIDSIVEKILTPPAKVSWSYTYTRPGYVKKQHQTVPKDWWTEDISDLDIDLFRCIITAVRSTYMLPPQLVGEALHVYACRWLPDTTKSRPPQSSGSLTEESMEKSRRILEFIVSMIPADRGSVSVGFLLRLLSIANYVGASPVTKTELIRRAGLQFEEATVGDMLLPSQLSSDQHYYDIDLVSAVLESYLVLWRRQNPASAENSHLLRSIRKIGKLIDSYLQVVARDVNMPISKLVYVADALPDSARGDHDGLYKAINIYLKEHPDLSKAEKKSLCRMLDCQKLSPEIRAHAVKNERLPLRTVVQVLFFEQESGSRATGHKPELISKARQTQATEEEGDKPQQEARRKNTVTESSESEHHEKMKSLEGKGVRGDIGEAESEKGKERRGEANSASKVDPKKIVQRRSRSDQGHDKGRER</sequence>
<dbReference type="InterPro" id="IPR011333">
    <property type="entry name" value="SKP1/BTB/POZ_sf"/>
</dbReference>
<feature type="compositionally biased region" description="Basic and acidic residues" evidence="4">
    <location>
        <begin position="586"/>
        <end position="608"/>
    </location>
</feature>
<evidence type="ECO:0000313" key="13">
    <source>
        <dbReference type="RefSeq" id="XP_021293665.1"/>
    </source>
</evidence>
<protein>
    <submittedName>
        <fullName evidence="7 8">BTB/POZ domain-containing protein At5g47800 isoform X1</fullName>
    </submittedName>
</protein>
<evidence type="ECO:0000256" key="3">
    <source>
        <dbReference type="PROSITE-ProRule" id="PRU00982"/>
    </source>
</evidence>
<organism evidence="6 8">
    <name type="scientific">Herrania umbratica</name>
    <dbReference type="NCBI Taxonomy" id="108875"/>
    <lineage>
        <taxon>Eukaryota</taxon>
        <taxon>Viridiplantae</taxon>
        <taxon>Streptophyta</taxon>
        <taxon>Embryophyta</taxon>
        <taxon>Tracheophyta</taxon>
        <taxon>Spermatophyta</taxon>
        <taxon>Magnoliopsida</taxon>
        <taxon>eudicotyledons</taxon>
        <taxon>Gunneridae</taxon>
        <taxon>Pentapetalae</taxon>
        <taxon>rosids</taxon>
        <taxon>malvids</taxon>
        <taxon>Malvales</taxon>
        <taxon>Malvaceae</taxon>
        <taxon>Byttnerioideae</taxon>
        <taxon>Herrania</taxon>
    </lineage>
</organism>
<dbReference type="GO" id="GO:0016567">
    <property type="term" value="P:protein ubiquitination"/>
    <property type="evidence" value="ECO:0007669"/>
    <property type="project" value="UniProtKB-UniPathway"/>
</dbReference>
<dbReference type="CDD" id="cd18312">
    <property type="entry name" value="BTB_POZ_NPY3-like"/>
    <property type="match status" value="1"/>
</dbReference>
<evidence type="ECO:0000313" key="8">
    <source>
        <dbReference type="RefSeq" id="XP_021293659.1"/>
    </source>
</evidence>
<evidence type="ECO:0000259" key="5">
    <source>
        <dbReference type="PROSITE" id="PS51649"/>
    </source>
</evidence>
<dbReference type="RefSeq" id="XP_021293662.1">
    <property type="nucleotide sequence ID" value="XM_021437987.1"/>
</dbReference>
<dbReference type="UniPathway" id="UPA00143"/>
<gene>
    <name evidence="7 8 9 10 11 12 13" type="primary">LOC110423692</name>
</gene>
<comment type="similarity">
    <text evidence="3">Belongs to the NPH3 family.</text>
</comment>
<dbReference type="InterPro" id="IPR027356">
    <property type="entry name" value="NPH3_dom"/>
</dbReference>
<name>A0A6J1B4U7_9ROSI</name>
<evidence type="ECO:0000313" key="12">
    <source>
        <dbReference type="RefSeq" id="XP_021293664.1"/>
    </source>
</evidence>
<evidence type="ECO:0000256" key="4">
    <source>
        <dbReference type="SAM" id="MobiDB-lite"/>
    </source>
</evidence>
<dbReference type="RefSeq" id="XP_021293663.1">
    <property type="nucleotide sequence ID" value="XM_021437988.1"/>
</dbReference>
<feature type="region of interest" description="Disordered" evidence="4">
    <location>
        <begin position="505"/>
        <end position="608"/>
    </location>
</feature>
<evidence type="ECO:0000313" key="6">
    <source>
        <dbReference type="Proteomes" id="UP000504621"/>
    </source>
</evidence>
<keyword evidence="2" id="KW-0833">Ubl conjugation pathway</keyword>
<dbReference type="RefSeq" id="XP_021293661.1">
    <property type="nucleotide sequence ID" value="XM_021437986.1"/>
</dbReference>
<dbReference type="AlphaFoldDB" id="A0A6J1B4U7"/>
<reference evidence="7 8" key="1">
    <citation type="submission" date="2025-04" db="UniProtKB">
        <authorList>
            <consortium name="RefSeq"/>
        </authorList>
    </citation>
    <scope>IDENTIFICATION</scope>
    <source>
        <tissue evidence="7 8">Leaf</tissue>
    </source>
</reference>
<feature type="compositionally biased region" description="Basic and acidic residues" evidence="4">
    <location>
        <begin position="546"/>
        <end position="579"/>
    </location>
</feature>